<dbReference type="RefSeq" id="WP_188342085.1">
    <property type="nucleotide sequence ID" value="NZ_CP061283.1"/>
</dbReference>
<dbReference type="EMBL" id="CP061283">
    <property type="protein sequence ID" value="QNS09430.1"/>
    <property type="molecule type" value="Genomic_DNA"/>
</dbReference>
<keyword evidence="1" id="KW-0614">Plasmid</keyword>
<name>A0A7H1BL25_9ACTN</name>
<dbReference type="AlphaFoldDB" id="A0A7H1BL25"/>
<evidence type="ECO:0000313" key="2">
    <source>
        <dbReference type="Proteomes" id="UP000516428"/>
    </source>
</evidence>
<proteinExistence type="predicted"/>
<reference evidence="1 2" key="1">
    <citation type="submission" date="2020-09" db="EMBL/GenBank/DDBJ databases">
        <title>A novel species.</title>
        <authorList>
            <person name="Gao J."/>
        </authorList>
    </citation>
    <scope>NUCLEOTIDE SEQUENCE [LARGE SCALE GENOMIC DNA]</scope>
    <source>
        <strain evidence="1 2">CRXT-Y-14</strain>
        <plasmid evidence="1 2">unnamed2</plasmid>
    </source>
</reference>
<evidence type="ECO:0000313" key="1">
    <source>
        <dbReference type="EMBL" id="QNS09430.1"/>
    </source>
</evidence>
<gene>
    <name evidence="1" type="ORF">IAG42_37330</name>
</gene>
<accession>A0A7H1BL25</accession>
<sequence>MSTRSSQTPAQSLTRNDRVVIHEDELPYLVDTVADMPHGGVRVTYSSGDTVEYAAGDQVAVVDGDLD</sequence>
<organism evidence="1 2">
    <name type="scientific">Streptomyces xanthii</name>
    <dbReference type="NCBI Taxonomy" id="2768069"/>
    <lineage>
        <taxon>Bacteria</taxon>
        <taxon>Bacillati</taxon>
        <taxon>Actinomycetota</taxon>
        <taxon>Actinomycetes</taxon>
        <taxon>Kitasatosporales</taxon>
        <taxon>Streptomycetaceae</taxon>
        <taxon>Streptomyces</taxon>
    </lineage>
</organism>
<keyword evidence="2" id="KW-1185">Reference proteome</keyword>
<dbReference type="Proteomes" id="UP000516428">
    <property type="component" value="Plasmid unnamed2"/>
</dbReference>
<protein>
    <submittedName>
        <fullName evidence="1">Uncharacterized protein</fullName>
    </submittedName>
</protein>
<dbReference type="KEGG" id="sxn:IAG42_37330"/>
<geneLocation type="plasmid" evidence="1 2">
    <name>unnamed2</name>
</geneLocation>